<accession>A0ABQ5HIR5</accession>
<name>A0ABQ5HIR5_9ASTR</name>
<feature type="region of interest" description="Disordered" evidence="1">
    <location>
        <begin position="64"/>
        <end position="84"/>
    </location>
</feature>
<sequence>MSDSEDSIVTYTAVSSPFGGPNHHFHDVPGPEEPERAPLLPEFVPKPVYLEFMPSKDEVFPAKEQPLPAAVSPTADSPGYIADS</sequence>
<reference evidence="2" key="1">
    <citation type="journal article" date="2022" name="Int. J. Mol. Sci.">
        <title>Draft Genome of Tanacetum Coccineum: Genomic Comparison of Closely Related Tanacetum-Family Plants.</title>
        <authorList>
            <person name="Yamashiro T."/>
            <person name="Shiraishi A."/>
            <person name="Nakayama K."/>
            <person name="Satake H."/>
        </authorList>
    </citation>
    <scope>NUCLEOTIDE SEQUENCE</scope>
</reference>
<proteinExistence type="predicted"/>
<comment type="caution">
    <text evidence="2">The sequence shown here is derived from an EMBL/GenBank/DDBJ whole genome shotgun (WGS) entry which is preliminary data.</text>
</comment>
<dbReference type="Proteomes" id="UP001151760">
    <property type="component" value="Unassembled WGS sequence"/>
</dbReference>
<evidence type="ECO:0000256" key="1">
    <source>
        <dbReference type="SAM" id="MobiDB-lite"/>
    </source>
</evidence>
<organism evidence="2 3">
    <name type="scientific">Tanacetum coccineum</name>
    <dbReference type="NCBI Taxonomy" id="301880"/>
    <lineage>
        <taxon>Eukaryota</taxon>
        <taxon>Viridiplantae</taxon>
        <taxon>Streptophyta</taxon>
        <taxon>Embryophyta</taxon>
        <taxon>Tracheophyta</taxon>
        <taxon>Spermatophyta</taxon>
        <taxon>Magnoliopsida</taxon>
        <taxon>eudicotyledons</taxon>
        <taxon>Gunneridae</taxon>
        <taxon>Pentapetalae</taxon>
        <taxon>asterids</taxon>
        <taxon>campanulids</taxon>
        <taxon>Asterales</taxon>
        <taxon>Asteraceae</taxon>
        <taxon>Asteroideae</taxon>
        <taxon>Anthemideae</taxon>
        <taxon>Anthemidinae</taxon>
        <taxon>Tanacetum</taxon>
    </lineage>
</organism>
<evidence type="ECO:0000313" key="2">
    <source>
        <dbReference type="EMBL" id="GJT87797.1"/>
    </source>
</evidence>
<dbReference type="EMBL" id="BQNB010019669">
    <property type="protein sequence ID" value="GJT87797.1"/>
    <property type="molecule type" value="Genomic_DNA"/>
</dbReference>
<gene>
    <name evidence="2" type="ORF">Tco_1069514</name>
</gene>
<protein>
    <submittedName>
        <fullName evidence="2">Uncharacterized protein</fullName>
    </submittedName>
</protein>
<evidence type="ECO:0000313" key="3">
    <source>
        <dbReference type="Proteomes" id="UP001151760"/>
    </source>
</evidence>
<feature type="compositionally biased region" description="Basic and acidic residues" evidence="1">
    <location>
        <begin position="24"/>
        <end position="36"/>
    </location>
</feature>
<feature type="region of interest" description="Disordered" evidence="1">
    <location>
        <begin position="13"/>
        <end position="39"/>
    </location>
</feature>
<reference evidence="2" key="2">
    <citation type="submission" date="2022-01" db="EMBL/GenBank/DDBJ databases">
        <authorList>
            <person name="Yamashiro T."/>
            <person name="Shiraishi A."/>
            <person name="Satake H."/>
            <person name="Nakayama K."/>
        </authorList>
    </citation>
    <scope>NUCLEOTIDE SEQUENCE</scope>
</reference>
<keyword evidence="3" id="KW-1185">Reference proteome</keyword>